<proteinExistence type="predicted"/>
<dbReference type="Proteomes" id="UP001186974">
    <property type="component" value="Unassembled WGS sequence"/>
</dbReference>
<evidence type="ECO:0000313" key="2">
    <source>
        <dbReference type="Proteomes" id="UP001186974"/>
    </source>
</evidence>
<comment type="caution">
    <text evidence="1">The sequence shown here is derived from an EMBL/GenBank/DDBJ whole genome shotgun (WGS) entry which is preliminary data.</text>
</comment>
<accession>A0ACC3D590</accession>
<name>A0ACC3D590_9PEZI</name>
<dbReference type="EMBL" id="JAWDJW010007559">
    <property type="protein sequence ID" value="KAK3061923.1"/>
    <property type="molecule type" value="Genomic_DNA"/>
</dbReference>
<keyword evidence="2" id="KW-1185">Reference proteome</keyword>
<gene>
    <name evidence="1" type="ORF">LTS18_005171</name>
</gene>
<sequence>MLVSSPIITVGAVLVALSSSVHAASRVEVEQSQMPTCTVFANGNKTDDVPNILEAFSTCGNGGSVVFPERENYWIATRLNPVVRNVYIEWHGQWTMSDDLTYWRNNSCPIAFQNHAASFILTGDGIYIDGYGIGGIHGNGDAWYNAEKNVTQPGRPMPFVFWNVSDVTVKNFFVKQSPLWSLNIMNGTNMDFDNIYCNATATNAPYRANWVQNTDGFDTMDAYNIRLRNFVYQGGDDCLAIKPRSYNIVVQNMTCHGGNGPAIGSLTQYPEDASVENVKITDVTILKANSYIRNAIYIKTWIGIPTLQSSYESADLPRGSGWGSVRNILFANFDVQGADSGASITQENGRVINSTTPGSSLMEVSNVQFVNFTGWLEGGERAGSVSCATAHPCFNVEYQNVSLSLNQSSAPVSTGRCTFSREGGVTGLSGGGCD</sequence>
<evidence type="ECO:0000313" key="1">
    <source>
        <dbReference type="EMBL" id="KAK3061923.1"/>
    </source>
</evidence>
<protein>
    <submittedName>
        <fullName evidence="1">Uncharacterized protein</fullName>
    </submittedName>
</protein>
<reference evidence="1" key="1">
    <citation type="submission" date="2024-09" db="EMBL/GenBank/DDBJ databases">
        <title>Black Yeasts Isolated from many extreme environments.</title>
        <authorList>
            <person name="Coleine C."/>
            <person name="Stajich J.E."/>
            <person name="Selbmann L."/>
        </authorList>
    </citation>
    <scope>NUCLEOTIDE SEQUENCE</scope>
    <source>
        <strain evidence="1">CCFEE 5737</strain>
    </source>
</reference>
<organism evidence="1 2">
    <name type="scientific">Coniosporium uncinatum</name>
    <dbReference type="NCBI Taxonomy" id="93489"/>
    <lineage>
        <taxon>Eukaryota</taxon>
        <taxon>Fungi</taxon>
        <taxon>Dikarya</taxon>
        <taxon>Ascomycota</taxon>
        <taxon>Pezizomycotina</taxon>
        <taxon>Dothideomycetes</taxon>
        <taxon>Dothideomycetes incertae sedis</taxon>
        <taxon>Coniosporium</taxon>
    </lineage>
</organism>